<dbReference type="STRING" id="1036808.A0A0C2YVG3"/>
<feature type="compositionally biased region" description="Basic and acidic residues" evidence="1">
    <location>
        <begin position="69"/>
        <end position="103"/>
    </location>
</feature>
<dbReference type="AlphaFoldDB" id="A0A0C2YVG3"/>
<organism evidence="2 3">
    <name type="scientific">Scleroderma citrinum Foug A</name>
    <dbReference type="NCBI Taxonomy" id="1036808"/>
    <lineage>
        <taxon>Eukaryota</taxon>
        <taxon>Fungi</taxon>
        <taxon>Dikarya</taxon>
        <taxon>Basidiomycota</taxon>
        <taxon>Agaricomycotina</taxon>
        <taxon>Agaricomycetes</taxon>
        <taxon>Agaricomycetidae</taxon>
        <taxon>Boletales</taxon>
        <taxon>Sclerodermatineae</taxon>
        <taxon>Sclerodermataceae</taxon>
        <taxon>Scleroderma</taxon>
    </lineage>
</organism>
<proteinExistence type="predicted"/>
<dbReference type="HOGENOM" id="CLU_063511_1_0_1"/>
<evidence type="ECO:0000313" key="3">
    <source>
        <dbReference type="Proteomes" id="UP000053989"/>
    </source>
</evidence>
<name>A0A0C2YVG3_9AGAM</name>
<evidence type="ECO:0000313" key="2">
    <source>
        <dbReference type="EMBL" id="KIM53603.1"/>
    </source>
</evidence>
<dbReference type="Proteomes" id="UP000053989">
    <property type="component" value="Unassembled WGS sequence"/>
</dbReference>
<reference evidence="3" key="2">
    <citation type="submission" date="2015-01" db="EMBL/GenBank/DDBJ databases">
        <title>Evolutionary Origins and Diversification of the Mycorrhizal Mutualists.</title>
        <authorList>
            <consortium name="DOE Joint Genome Institute"/>
            <consortium name="Mycorrhizal Genomics Consortium"/>
            <person name="Kohler A."/>
            <person name="Kuo A."/>
            <person name="Nagy L.G."/>
            <person name="Floudas D."/>
            <person name="Copeland A."/>
            <person name="Barry K.W."/>
            <person name="Cichocki N."/>
            <person name="Veneault-Fourrey C."/>
            <person name="LaButti K."/>
            <person name="Lindquist E.A."/>
            <person name="Lipzen A."/>
            <person name="Lundell T."/>
            <person name="Morin E."/>
            <person name="Murat C."/>
            <person name="Riley R."/>
            <person name="Ohm R."/>
            <person name="Sun H."/>
            <person name="Tunlid A."/>
            <person name="Henrissat B."/>
            <person name="Grigoriev I.V."/>
            <person name="Hibbett D.S."/>
            <person name="Martin F."/>
        </authorList>
    </citation>
    <scope>NUCLEOTIDE SEQUENCE [LARGE SCALE GENOMIC DNA]</scope>
    <source>
        <strain evidence="3">Foug A</strain>
    </source>
</reference>
<protein>
    <submittedName>
        <fullName evidence="2">Uncharacterized protein</fullName>
    </submittedName>
</protein>
<evidence type="ECO:0000256" key="1">
    <source>
        <dbReference type="SAM" id="MobiDB-lite"/>
    </source>
</evidence>
<keyword evidence="3" id="KW-1185">Reference proteome</keyword>
<feature type="region of interest" description="Disordered" evidence="1">
    <location>
        <begin position="47"/>
        <end position="103"/>
    </location>
</feature>
<sequence>MQHVCDGSEFAIIAFDANHSPDGELRRVSLKAEFVVLIGVLQDELKSGSDDEPEIYNAKVGEHKRRRQAKEVKEKEAREHQQREEAERRAREEAATVQRQEEADRRVWEECRAKEEREHQEKEAAVRREAAIKKAMEMAEKRTQGDTEDRQAEAAKKVWVVEEMARQQEEAEASKQKSVVTKKWAREENAVAGPSGMPGPGLRTGAKCKWDPENKHQRACMQCARHKEKCKWPEVVGSVSGSGLGDVKGKGKAVATSPRAGKKKKCVKKSVVKVIDSDVEIIVKPSDASGSGSGHALLQHMNRLILTVENLAEAQWYTASACAASGMAVGTLVDECNFLGFEGVGPEEDEEEEMDTEAVDQEAVEQEVAELRKEILEPRPSDDEM</sequence>
<dbReference type="EMBL" id="KN822176">
    <property type="protein sequence ID" value="KIM53603.1"/>
    <property type="molecule type" value="Genomic_DNA"/>
</dbReference>
<gene>
    <name evidence="2" type="ORF">SCLCIDRAFT_31774</name>
</gene>
<reference evidence="2 3" key="1">
    <citation type="submission" date="2014-04" db="EMBL/GenBank/DDBJ databases">
        <authorList>
            <consortium name="DOE Joint Genome Institute"/>
            <person name="Kuo A."/>
            <person name="Kohler A."/>
            <person name="Nagy L.G."/>
            <person name="Floudas D."/>
            <person name="Copeland A."/>
            <person name="Barry K.W."/>
            <person name="Cichocki N."/>
            <person name="Veneault-Fourrey C."/>
            <person name="LaButti K."/>
            <person name="Lindquist E.A."/>
            <person name="Lipzen A."/>
            <person name="Lundell T."/>
            <person name="Morin E."/>
            <person name="Murat C."/>
            <person name="Sun H."/>
            <person name="Tunlid A."/>
            <person name="Henrissat B."/>
            <person name="Grigoriev I.V."/>
            <person name="Hibbett D.S."/>
            <person name="Martin F."/>
            <person name="Nordberg H.P."/>
            <person name="Cantor M.N."/>
            <person name="Hua S.X."/>
        </authorList>
    </citation>
    <scope>NUCLEOTIDE SEQUENCE [LARGE SCALE GENOMIC DNA]</scope>
    <source>
        <strain evidence="2 3">Foug A</strain>
    </source>
</reference>
<accession>A0A0C2YVG3</accession>
<dbReference type="InParanoid" id="A0A0C2YVG3"/>